<dbReference type="EMBL" id="APAU02000185">
    <property type="protein sequence ID" value="EUB55105.1"/>
    <property type="molecule type" value="Genomic_DNA"/>
</dbReference>
<dbReference type="Proteomes" id="UP000019149">
    <property type="component" value="Unassembled WGS sequence"/>
</dbReference>
<name>W6U1X5_ECHGR</name>
<accession>W6U1X5</accession>
<gene>
    <name evidence="2" type="ORF">EGR_10042</name>
</gene>
<proteinExistence type="predicted"/>
<evidence type="ECO:0000313" key="3">
    <source>
        <dbReference type="Proteomes" id="UP000019149"/>
    </source>
</evidence>
<dbReference type="CTD" id="36345757"/>
<feature type="transmembrane region" description="Helical" evidence="1">
    <location>
        <begin position="33"/>
        <end position="53"/>
    </location>
</feature>
<comment type="caution">
    <text evidence="2">The sequence shown here is derived from an EMBL/GenBank/DDBJ whole genome shotgun (WGS) entry which is preliminary data.</text>
</comment>
<dbReference type="AlphaFoldDB" id="W6U1X5"/>
<evidence type="ECO:0000313" key="2">
    <source>
        <dbReference type="EMBL" id="EUB55105.1"/>
    </source>
</evidence>
<protein>
    <submittedName>
        <fullName evidence="2">Uncharacterized protein</fullName>
    </submittedName>
</protein>
<evidence type="ECO:0000256" key="1">
    <source>
        <dbReference type="SAM" id="Phobius"/>
    </source>
</evidence>
<keyword evidence="3" id="KW-1185">Reference proteome</keyword>
<dbReference type="KEGG" id="egl:EGR_10042"/>
<sequence length="184" mass="20904">MPSRIRPLSSILFDRVDKCKAELSAKTLNKFSYITNCLLQTNAFLPIAFVFIINQMKAGQTSHCQVFLKTASQSKPIDLDKLTPKSLNVGVRNILDLESTEDGETFCHCIAKPKMCSNFMLFKLKFDVTCCVFRKRLCEFYEIFVGQIPGDCYVEVPIITSFKLNLGGIGLRRTKKCPKLFIVR</sequence>
<organism evidence="2 3">
    <name type="scientific">Echinococcus granulosus</name>
    <name type="common">Hydatid tapeworm</name>
    <dbReference type="NCBI Taxonomy" id="6210"/>
    <lineage>
        <taxon>Eukaryota</taxon>
        <taxon>Metazoa</taxon>
        <taxon>Spiralia</taxon>
        <taxon>Lophotrochozoa</taxon>
        <taxon>Platyhelminthes</taxon>
        <taxon>Cestoda</taxon>
        <taxon>Eucestoda</taxon>
        <taxon>Cyclophyllidea</taxon>
        <taxon>Taeniidae</taxon>
        <taxon>Echinococcus</taxon>
        <taxon>Echinococcus granulosus group</taxon>
    </lineage>
</organism>
<keyword evidence="1" id="KW-0812">Transmembrane</keyword>
<reference evidence="2 3" key="1">
    <citation type="journal article" date="2013" name="Nat. Genet.">
        <title>The genome of the hydatid tapeworm Echinococcus granulosus.</title>
        <authorList>
            <person name="Zheng H."/>
            <person name="Zhang W."/>
            <person name="Zhang L."/>
            <person name="Zhang Z."/>
            <person name="Li J."/>
            <person name="Lu G."/>
            <person name="Zhu Y."/>
            <person name="Wang Y."/>
            <person name="Huang Y."/>
            <person name="Liu J."/>
            <person name="Kang H."/>
            <person name="Chen J."/>
            <person name="Wang L."/>
            <person name="Chen A."/>
            <person name="Yu S."/>
            <person name="Gao Z."/>
            <person name="Jin L."/>
            <person name="Gu W."/>
            <person name="Wang Z."/>
            <person name="Zhao L."/>
            <person name="Shi B."/>
            <person name="Wen H."/>
            <person name="Lin R."/>
            <person name="Jones M.K."/>
            <person name="Brejova B."/>
            <person name="Vinar T."/>
            <person name="Zhao G."/>
            <person name="McManus D.P."/>
            <person name="Chen Z."/>
            <person name="Zhou Y."/>
            <person name="Wang S."/>
        </authorList>
    </citation>
    <scope>NUCLEOTIDE SEQUENCE [LARGE SCALE GENOMIC DNA]</scope>
</reference>
<dbReference type="GeneID" id="36345757"/>
<dbReference type="RefSeq" id="XP_024346301.1">
    <property type="nucleotide sequence ID" value="XM_024499291.1"/>
</dbReference>
<keyword evidence="1" id="KW-1133">Transmembrane helix</keyword>
<keyword evidence="1" id="KW-0472">Membrane</keyword>